<dbReference type="KEGG" id="tcn:H9L16_07385"/>
<accession>A0A7G9SU37</accession>
<keyword evidence="3" id="KW-1185">Reference proteome</keyword>
<feature type="domain" description="HEPN AbiJ-N-terminal" evidence="1">
    <location>
        <begin position="3"/>
        <end position="151"/>
    </location>
</feature>
<dbReference type="EMBL" id="CP060719">
    <property type="protein sequence ID" value="QNN71362.1"/>
    <property type="molecule type" value="Genomic_DNA"/>
</dbReference>
<organism evidence="2 3">
    <name type="scientific">Thermomonas carbonis</name>
    <dbReference type="NCBI Taxonomy" id="1463158"/>
    <lineage>
        <taxon>Bacteria</taxon>
        <taxon>Pseudomonadati</taxon>
        <taxon>Pseudomonadota</taxon>
        <taxon>Gammaproteobacteria</taxon>
        <taxon>Lysobacterales</taxon>
        <taxon>Lysobacteraceae</taxon>
        <taxon>Thermomonas</taxon>
    </lineage>
</organism>
<dbReference type="RefSeq" id="WP_187553875.1">
    <property type="nucleotide sequence ID" value="NZ_BMZL01000002.1"/>
</dbReference>
<sequence length="270" mass="30748">MSTFSQRMGLKSINQLVQLESMNDDLRVGLWNALDRDLFAKERFNDSDFTEALWRYYFKWPVDSRPITNNGFGAGYTRVWEQIRKHFFEGSWNEVYDFVEFVLRCYPHDREIRRAIEVTLARENSGYRLIVGNLSPISDEGEVREVAAAIEDANAPVKEHLRTALSFLTDRKNPDYRNSIKESISGVEAMAKVVTGDSKATLGDALKILERNGKLHPALKEAFSKLYGYTSDADGIRHALMGESNLSQADARYFLIVCSAFINLLKVQAS</sequence>
<dbReference type="AlphaFoldDB" id="A0A7G9SU37"/>
<protein>
    <recommendedName>
        <fullName evidence="1">HEPN AbiJ-N-terminal domain-containing protein</fullName>
    </recommendedName>
</protein>
<dbReference type="Pfam" id="PF18863">
    <property type="entry name" value="AbiJ_NTD4"/>
    <property type="match status" value="1"/>
</dbReference>
<proteinExistence type="predicted"/>
<evidence type="ECO:0000313" key="2">
    <source>
        <dbReference type="EMBL" id="QNN71362.1"/>
    </source>
</evidence>
<name>A0A7G9SU37_9GAMM</name>
<evidence type="ECO:0000259" key="1">
    <source>
        <dbReference type="Pfam" id="PF18863"/>
    </source>
</evidence>
<dbReference type="Proteomes" id="UP000515804">
    <property type="component" value="Chromosome"/>
</dbReference>
<evidence type="ECO:0000313" key="3">
    <source>
        <dbReference type="Proteomes" id="UP000515804"/>
    </source>
</evidence>
<gene>
    <name evidence="2" type="ORF">H9L16_07385</name>
</gene>
<reference evidence="2 3" key="1">
    <citation type="submission" date="2020-08" db="EMBL/GenBank/DDBJ databases">
        <title>Genome sequence of Thermomonas carbonis KCTC 42013T.</title>
        <authorList>
            <person name="Hyun D.-W."/>
            <person name="Bae J.-W."/>
        </authorList>
    </citation>
    <scope>NUCLEOTIDE SEQUENCE [LARGE SCALE GENOMIC DNA]</scope>
    <source>
        <strain evidence="2 3">KCTC 42013</strain>
    </source>
</reference>
<dbReference type="InterPro" id="IPR049503">
    <property type="entry name" value="AbiJ_NTD4"/>
</dbReference>